<protein>
    <submittedName>
        <fullName evidence="1">Uncharacterized protein</fullName>
    </submittedName>
</protein>
<gene>
    <name evidence="1" type="ORF">CSUNSWCD_909</name>
</gene>
<accession>M5IP18</accession>
<reference evidence="1 2" key="1">
    <citation type="journal article" date="2013" name="Genome Announc.">
        <title>Genome Sequence of Campylobacter showae UNSWCD, Isolated from a Patient with Crohn's Disease.</title>
        <authorList>
            <person name="Tay A.P."/>
            <person name="Kaakoush N.O."/>
            <person name="Deshpande N.P."/>
            <person name="Chen Z."/>
            <person name="Mitchell H."/>
            <person name="Wilkins M.R."/>
        </authorList>
    </citation>
    <scope>NUCLEOTIDE SEQUENCE [LARGE SCALE GENOMIC DNA]</scope>
    <source>
        <strain evidence="1 2">CSUNSWCD</strain>
    </source>
</reference>
<evidence type="ECO:0000313" key="2">
    <source>
        <dbReference type="Proteomes" id="UP000011939"/>
    </source>
</evidence>
<proteinExistence type="predicted"/>
<comment type="caution">
    <text evidence="1">The sequence shown here is derived from an EMBL/GenBank/DDBJ whole genome shotgun (WGS) entry which is preliminary data.</text>
</comment>
<dbReference type="PATRIC" id="fig|1244083.3.peg.2152"/>
<sequence length="40" mass="4880">MRQILPLALKYREFISRQIYKFKPKNPLSQTRQTKMRGRG</sequence>
<evidence type="ECO:0000313" key="1">
    <source>
        <dbReference type="EMBL" id="EKU10381.1"/>
    </source>
</evidence>
<name>M5IP18_9BACT</name>
<dbReference type="EMBL" id="AMZQ01000013">
    <property type="protein sequence ID" value="EKU10381.1"/>
    <property type="molecule type" value="Genomic_DNA"/>
</dbReference>
<organism evidence="1 2">
    <name type="scientific">Campylobacter showae CSUNSWCD</name>
    <dbReference type="NCBI Taxonomy" id="1244083"/>
    <lineage>
        <taxon>Bacteria</taxon>
        <taxon>Pseudomonadati</taxon>
        <taxon>Campylobacterota</taxon>
        <taxon>Epsilonproteobacteria</taxon>
        <taxon>Campylobacterales</taxon>
        <taxon>Campylobacteraceae</taxon>
        <taxon>Campylobacter</taxon>
    </lineage>
</organism>
<dbReference type="AlphaFoldDB" id="M5IP18"/>
<dbReference type="Proteomes" id="UP000011939">
    <property type="component" value="Unassembled WGS sequence"/>
</dbReference>